<dbReference type="InterPro" id="IPR000980">
    <property type="entry name" value="SH2"/>
</dbReference>
<keyword evidence="5 10" id="KW-0829">Tyrosine-protein kinase</keyword>
<dbReference type="GO" id="GO:0071944">
    <property type="term" value="C:cell periphery"/>
    <property type="evidence" value="ECO:0007669"/>
    <property type="project" value="UniProtKB-ARBA"/>
</dbReference>
<comment type="catalytic activity">
    <reaction evidence="6 10">
        <text>L-tyrosyl-[protein] + ATP = O-phospho-L-tyrosyl-[protein] + ADP + H(+)</text>
        <dbReference type="Rhea" id="RHEA:10596"/>
        <dbReference type="Rhea" id="RHEA-COMP:10136"/>
        <dbReference type="Rhea" id="RHEA-COMP:20101"/>
        <dbReference type="ChEBI" id="CHEBI:15378"/>
        <dbReference type="ChEBI" id="CHEBI:30616"/>
        <dbReference type="ChEBI" id="CHEBI:46858"/>
        <dbReference type="ChEBI" id="CHEBI:61978"/>
        <dbReference type="ChEBI" id="CHEBI:456216"/>
        <dbReference type="EC" id="2.7.10.2"/>
    </reaction>
</comment>
<dbReference type="GO" id="GO:0002009">
    <property type="term" value="P:morphogenesis of an epithelium"/>
    <property type="evidence" value="ECO:0007669"/>
    <property type="project" value="UniProtKB-ARBA"/>
</dbReference>
<keyword evidence="8" id="KW-0727">SH2 domain</keyword>
<evidence type="ECO:0000256" key="1">
    <source>
        <dbReference type="ARBA" id="ARBA00022679"/>
    </source>
</evidence>
<dbReference type="Gene3D" id="3.30.505.10">
    <property type="entry name" value="SH2 domain"/>
    <property type="match status" value="2"/>
</dbReference>
<feature type="domain" description="SH2" evidence="11">
    <location>
        <begin position="284"/>
        <end position="375"/>
    </location>
</feature>
<dbReference type="InParanoid" id="A0A6J0C6J9"/>
<dbReference type="SMART" id="SM00248">
    <property type="entry name" value="ANK"/>
    <property type="match status" value="5"/>
</dbReference>
<dbReference type="GO" id="GO:0004715">
    <property type="term" value="F:non-membrane spanning protein tyrosine kinase activity"/>
    <property type="evidence" value="ECO:0007669"/>
    <property type="project" value="UniProtKB-EC"/>
</dbReference>
<dbReference type="Pfam" id="PF00017">
    <property type="entry name" value="SH2"/>
    <property type="match status" value="2"/>
</dbReference>
<evidence type="ECO:0000256" key="8">
    <source>
        <dbReference type="PROSITE-ProRule" id="PRU00191"/>
    </source>
</evidence>
<dbReference type="PRINTS" id="PR01415">
    <property type="entry name" value="ANKYRIN"/>
</dbReference>
<feature type="repeat" description="ANK" evidence="7">
    <location>
        <begin position="149"/>
        <end position="181"/>
    </location>
</feature>
<feature type="binding site" evidence="9">
    <location>
        <position position="502"/>
    </location>
    <ligand>
        <name>ATP</name>
        <dbReference type="ChEBI" id="CHEBI:30616"/>
    </ligand>
</feature>
<sequence length="745" mass="83733">MGSEENIAWYHGDLSRQDAENMLKEEGTEDGTFLVRNSSSSLGDYVLSVLHNGEVIHYQIRKHEEDAFFSIDDETTIHGLDTLIEYYQDSHHGLETVLRNPRIGKPPPHDTRRHGRTNLLHRATVQRNYTIVSELLKCGYRSLDAKNQLGQTAVHLAAMNGADEILRKLIQNKASVNCRDSAGYTPLHYACQSNLPSTVRILITGGANIQARNTKTGMVPLHEAASRGHNTVIQVLLSMNAPVNPRTMEDDIPADLAKRNGHVECAKLLCDYQGPAPKEKRCNWYHGTLDRTEAVALLHKHGDVDGSFLVRFSDRHRGGYVLTVMYHKQAYHFQIQRKGDLLFIDNGPYLVSLEHVVEYYQCMPDGLPGPLLHPIAPIPRPPVPEMPSSIFNGNTLNKSRQSTAKRGKFSRDATLLETTSFSTQPDSVQNLDIDESSSYNIPVTANETNFDANLNSEAREIQEFIPGENLILGGVLGEGEFGSVYEGVYDAPTGVREPVAIKTLHESHSEATRAEFLREARVMMSLNHHCIVRLIGLSLGPPLLMVQELVPLGSMLAYLLEFPDRVNPNYELKIWASQIACGMKYVEELRLVHRDLAARNILLASRHQAKISDFGLSRTFGSNDYYRASEGGKWPIKWYAPESYNFGTFSNASDVWSFGVTLWEMFSYGDQPYGDRRGVDVIQLVENGERLEKPDKCPEHIYTVMKRCWSYSAVDRPNFAELLEIFSSDPEYTNIKELIAAVDIS</sequence>
<keyword evidence="13" id="KW-1185">Reference proteome</keyword>
<dbReference type="InterPro" id="IPR011009">
    <property type="entry name" value="Kinase-like_dom_sf"/>
</dbReference>
<evidence type="ECO:0000256" key="9">
    <source>
        <dbReference type="PROSITE-ProRule" id="PRU10141"/>
    </source>
</evidence>
<evidence type="ECO:0000256" key="3">
    <source>
        <dbReference type="ARBA" id="ARBA00022777"/>
    </source>
</evidence>
<dbReference type="InterPro" id="IPR036770">
    <property type="entry name" value="Ankyrin_rpt-contain_sf"/>
</dbReference>
<dbReference type="PROSITE" id="PS50001">
    <property type="entry name" value="SH2"/>
    <property type="match status" value="2"/>
</dbReference>
<dbReference type="Gene3D" id="3.30.200.20">
    <property type="entry name" value="Phosphorylase Kinase, domain 1"/>
    <property type="match status" value="1"/>
</dbReference>
<dbReference type="SUPFAM" id="SSF55550">
    <property type="entry name" value="SH2 domain"/>
    <property type="match status" value="2"/>
</dbReference>
<dbReference type="OrthoDB" id="67310at2759"/>
<feature type="domain" description="Protein kinase" evidence="12">
    <location>
        <begin position="470"/>
        <end position="732"/>
    </location>
</feature>
<protein>
    <recommendedName>
        <fullName evidence="10">Tyrosine-protein kinase</fullName>
        <ecNumber evidence="10">2.7.10.2</ecNumber>
    </recommendedName>
</protein>
<evidence type="ECO:0000256" key="6">
    <source>
        <dbReference type="ARBA" id="ARBA00051245"/>
    </source>
</evidence>
<dbReference type="SUPFAM" id="SSF56112">
    <property type="entry name" value="Protein kinase-like (PK-like)"/>
    <property type="match status" value="1"/>
</dbReference>
<evidence type="ECO:0000256" key="10">
    <source>
        <dbReference type="RuleBase" id="RU362096"/>
    </source>
</evidence>
<dbReference type="PROSITE" id="PS00107">
    <property type="entry name" value="PROTEIN_KINASE_ATP"/>
    <property type="match status" value="1"/>
</dbReference>
<dbReference type="InterPro" id="IPR002110">
    <property type="entry name" value="Ankyrin_rpt"/>
</dbReference>
<dbReference type="PROSITE" id="PS50297">
    <property type="entry name" value="ANK_REP_REGION"/>
    <property type="match status" value="3"/>
</dbReference>
<evidence type="ECO:0000259" key="11">
    <source>
        <dbReference type="PROSITE" id="PS50001"/>
    </source>
</evidence>
<dbReference type="Pfam" id="PF12796">
    <property type="entry name" value="Ank_2"/>
    <property type="match status" value="1"/>
</dbReference>
<feature type="repeat" description="ANK" evidence="7">
    <location>
        <begin position="182"/>
        <end position="214"/>
    </location>
</feature>
<dbReference type="FunCoup" id="A0A6J0C6J9">
    <property type="interactions" value="159"/>
</dbReference>
<evidence type="ECO:0000256" key="2">
    <source>
        <dbReference type="ARBA" id="ARBA00022741"/>
    </source>
</evidence>
<dbReference type="Gene3D" id="1.10.510.10">
    <property type="entry name" value="Transferase(Phosphotransferase) domain 1"/>
    <property type="match status" value="1"/>
</dbReference>
<dbReference type="PRINTS" id="PR00401">
    <property type="entry name" value="SH2DOMAIN"/>
</dbReference>
<name>A0A6J0C6J9_NEOLC</name>
<dbReference type="KEGG" id="nlo:107226052"/>
<dbReference type="InterPro" id="IPR036860">
    <property type="entry name" value="SH2_dom_sf"/>
</dbReference>
<dbReference type="Pfam" id="PF07714">
    <property type="entry name" value="PK_Tyr_Ser-Thr"/>
    <property type="match status" value="1"/>
</dbReference>
<dbReference type="Gene3D" id="1.25.40.20">
    <property type="entry name" value="Ankyrin repeat-containing domain"/>
    <property type="match status" value="1"/>
</dbReference>
<proteinExistence type="inferred from homology"/>
<dbReference type="GO" id="GO:0007165">
    <property type="term" value="P:signal transduction"/>
    <property type="evidence" value="ECO:0007669"/>
    <property type="project" value="UniProtKB-ARBA"/>
</dbReference>
<dbReference type="Pfam" id="PF00023">
    <property type="entry name" value="Ank"/>
    <property type="match status" value="1"/>
</dbReference>
<evidence type="ECO:0000256" key="7">
    <source>
        <dbReference type="PROSITE-ProRule" id="PRU00023"/>
    </source>
</evidence>
<dbReference type="InterPro" id="IPR050198">
    <property type="entry name" value="Non-receptor_tyrosine_kinases"/>
</dbReference>
<evidence type="ECO:0000259" key="12">
    <source>
        <dbReference type="PROSITE" id="PS50011"/>
    </source>
</evidence>
<keyword evidence="4 9" id="KW-0067">ATP-binding</keyword>
<feature type="domain" description="SH2" evidence="11">
    <location>
        <begin position="9"/>
        <end position="102"/>
    </location>
</feature>
<reference evidence="14" key="1">
    <citation type="submission" date="2025-08" db="UniProtKB">
        <authorList>
            <consortium name="RefSeq"/>
        </authorList>
    </citation>
    <scope>IDENTIFICATION</scope>
    <source>
        <tissue evidence="14">Thorax and Abdomen</tissue>
    </source>
</reference>
<dbReference type="SUPFAM" id="SSF48403">
    <property type="entry name" value="Ankyrin repeat"/>
    <property type="match status" value="1"/>
</dbReference>
<dbReference type="Proteomes" id="UP000829291">
    <property type="component" value="Chromosome 3"/>
</dbReference>
<evidence type="ECO:0000256" key="4">
    <source>
        <dbReference type="ARBA" id="ARBA00022840"/>
    </source>
</evidence>
<dbReference type="InterPro" id="IPR020635">
    <property type="entry name" value="Tyr_kinase_cat_dom"/>
</dbReference>
<dbReference type="PRINTS" id="PR00109">
    <property type="entry name" value="TYRKINASE"/>
</dbReference>
<keyword evidence="1 10" id="KW-0808">Transferase</keyword>
<dbReference type="EC" id="2.7.10.2" evidence="10"/>
<dbReference type="RefSeq" id="XP_015522213.2">
    <property type="nucleotide sequence ID" value="XM_015666727.2"/>
</dbReference>
<feature type="repeat" description="ANK" evidence="7">
    <location>
        <begin position="216"/>
        <end position="248"/>
    </location>
</feature>
<dbReference type="GO" id="GO:0005524">
    <property type="term" value="F:ATP binding"/>
    <property type="evidence" value="ECO:0007669"/>
    <property type="project" value="UniProtKB-UniRule"/>
</dbReference>
<gene>
    <name evidence="14" type="primary">LOC107226052</name>
</gene>
<dbReference type="InterPro" id="IPR000719">
    <property type="entry name" value="Prot_kinase_dom"/>
</dbReference>
<organism evidence="14">
    <name type="scientific">Neodiprion lecontei</name>
    <name type="common">Redheaded pine sawfly</name>
    <dbReference type="NCBI Taxonomy" id="441921"/>
    <lineage>
        <taxon>Eukaryota</taxon>
        <taxon>Metazoa</taxon>
        <taxon>Ecdysozoa</taxon>
        <taxon>Arthropoda</taxon>
        <taxon>Hexapoda</taxon>
        <taxon>Insecta</taxon>
        <taxon>Pterygota</taxon>
        <taxon>Neoptera</taxon>
        <taxon>Endopterygota</taxon>
        <taxon>Hymenoptera</taxon>
        <taxon>Tenthredinoidea</taxon>
        <taxon>Diprionidae</taxon>
        <taxon>Diprioninae</taxon>
        <taxon>Neodiprion</taxon>
    </lineage>
</organism>
<dbReference type="SMART" id="SM00219">
    <property type="entry name" value="TyrKc"/>
    <property type="match status" value="1"/>
</dbReference>
<dbReference type="GeneID" id="107226052"/>
<evidence type="ECO:0000256" key="5">
    <source>
        <dbReference type="ARBA" id="ARBA00023137"/>
    </source>
</evidence>
<keyword evidence="2 9" id="KW-0547">Nucleotide-binding</keyword>
<evidence type="ECO:0000313" key="14">
    <source>
        <dbReference type="RefSeq" id="XP_015522213.2"/>
    </source>
</evidence>
<keyword evidence="3 10" id="KW-0418">Kinase</keyword>
<dbReference type="InterPro" id="IPR008266">
    <property type="entry name" value="Tyr_kinase_AS"/>
</dbReference>
<dbReference type="AlphaFoldDB" id="A0A6J0C6J9"/>
<dbReference type="SMART" id="SM00252">
    <property type="entry name" value="SH2"/>
    <property type="match status" value="2"/>
</dbReference>
<keyword evidence="7" id="KW-0040">ANK repeat</keyword>
<dbReference type="PROSITE" id="PS50011">
    <property type="entry name" value="PROTEIN_KINASE_DOM"/>
    <property type="match status" value="1"/>
</dbReference>
<dbReference type="PANTHER" id="PTHR24418">
    <property type="entry name" value="TYROSINE-PROTEIN KINASE"/>
    <property type="match status" value="1"/>
</dbReference>
<dbReference type="InterPro" id="IPR001245">
    <property type="entry name" value="Ser-Thr/Tyr_kinase_cat_dom"/>
</dbReference>
<evidence type="ECO:0000313" key="13">
    <source>
        <dbReference type="Proteomes" id="UP000829291"/>
    </source>
</evidence>
<dbReference type="PROSITE" id="PS50088">
    <property type="entry name" value="ANK_REPEAT"/>
    <property type="match status" value="3"/>
</dbReference>
<dbReference type="PROSITE" id="PS00109">
    <property type="entry name" value="PROTEIN_KINASE_TYR"/>
    <property type="match status" value="1"/>
</dbReference>
<accession>A0A6J0C6J9</accession>
<dbReference type="InterPro" id="IPR017441">
    <property type="entry name" value="Protein_kinase_ATP_BS"/>
</dbReference>
<comment type="similarity">
    <text evidence="10">Belongs to the protein kinase superfamily. Tyr protein kinase family.</text>
</comment>